<dbReference type="InterPro" id="IPR028364">
    <property type="entry name" value="Ribosomal_uL1/biogenesis"/>
</dbReference>
<evidence type="ECO:0000313" key="2">
    <source>
        <dbReference type="EMBL" id="EHB16962.1"/>
    </source>
</evidence>
<dbReference type="CDD" id="cd00403">
    <property type="entry name" value="Ribosomal_L1"/>
    <property type="match status" value="1"/>
</dbReference>
<dbReference type="SUPFAM" id="SSF56808">
    <property type="entry name" value="Ribosomal protein L1"/>
    <property type="match status" value="1"/>
</dbReference>
<dbReference type="Proteomes" id="UP000006813">
    <property type="component" value="Unassembled WGS sequence"/>
</dbReference>
<dbReference type="InterPro" id="IPR023674">
    <property type="entry name" value="Ribosomal_uL1-like"/>
</dbReference>
<accession>G5C601</accession>
<dbReference type="Pfam" id="PF00687">
    <property type="entry name" value="Ribosomal_L1"/>
    <property type="match status" value="1"/>
</dbReference>
<feature type="compositionally biased region" description="Basic residues" evidence="1">
    <location>
        <begin position="366"/>
        <end position="378"/>
    </location>
</feature>
<dbReference type="FunCoup" id="G5C601">
    <property type="interactions" value="2601"/>
</dbReference>
<dbReference type="EMBL" id="JH173466">
    <property type="protein sequence ID" value="EHB16962.1"/>
    <property type="molecule type" value="Genomic_DNA"/>
</dbReference>
<feature type="compositionally biased region" description="Basic residues" evidence="1">
    <location>
        <begin position="326"/>
        <end position="341"/>
    </location>
</feature>
<feature type="compositionally biased region" description="Basic and acidic residues" evidence="1">
    <location>
        <begin position="314"/>
        <end position="325"/>
    </location>
</feature>
<reference evidence="2 3" key="1">
    <citation type="journal article" date="2011" name="Nature">
        <title>Genome sequencing reveals insights into physiology and longevity of the naked mole rat.</title>
        <authorList>
            <person name="Kim E.B."/>
            <person name="Fang X."/>
            <person name="Fushan A.A."/>
            <person name="Huang Z."/>
            <person name="Lobanov A.V."/>
            <person name="Han L."/>
            <person name="Marino S.M."/>
            <person name="Sun X."/>
            <person name="Turanov A.A."/>
            <person name="Yang P."/>
            <person name="Yim S.H."/>
            <person name="Zhao X."/>
            <person name="Kasaikina M.V."/>
            <person name="Stoletzki N."/>
            <person name="Peng C."/>
            <person name="Polak P."/>
            <person name="Xiong Z."/>
            <person name="Kiezun A."/>
            <person name="Zhu Y."/>
            <person name="Chen Y."/>
            <person name="Kryukov G.V."/>
            <person name="Zhang Q."/>
            <person name="Peshkin L."/>
            <person name="Yang L."/>
            <person name="Bronson R.T."/>
            <person name="Buffenstein R."/>
            <person name="Wang B."/>
            <person name="Han C."/>
            <person name="Li Q."/>
            <person name="Chen L."/>
            <person name="Zhao W."/>
            <person name="Sunyaev S.R."/>
            <person name="Park T.J."/>
            <person name="Zhang G."/>
            <person name="Wang J."/>
            <person name="Gladyshev V.N."/>
        </authorList>
    </citation>
    <scope>NUCLEOTIDE SEQUENCE [LARGE SCALE GENOMIC DNA]</scope>
</reference>
<evidence type="ECO:0000256" key="1">
    <source>
        <dbReference type="SAM" id="MobiDB-lite"/>
    </source>
</evidence>
<dbReference type="AlphaFoldDB" id="G5C601"/>
<name>G5C601_HETGA</name>
<feature type="compositionally biased region" description="Basic and acidic residues" evidence="1">
    <location>
        <begin position="404"/>
        <end position="413"/>
    </location>
</feature>
<feature type="compositionally biased region" description="Basic residues" evidence="1">
    <location>
        <begin position="479"/>
        <end position="501"/>
    </location>
</feature>
<protein>
    <submittedName>
        <fullName evidence="2">Ribosomal L1 domain-containing protein 1</fullName>
    </submittedName>
</protein>
<organism evidence="2 3">
    <name type="scientific">Heterocephalus glaber</name>
    <name type="common">Naked mole rat</name>
    <dbReference type="NCBI Taxonomy" id="10181"/>
    <lineage>
        <taxon>Eukaryota</taxon>
        <taxon>Metazoa</taxon>
        <taxon>Chordata</taxon>
        <taxon>Craniata</taxon>
        <taxon>Vertebrata</taxon>
        <taxon>Euteleostomi</taxon>
        <taxon>Mammalia</taxon>
        <taxon>Eutheria</taxon>
        <taxon>Euarchontoglires</taxon>
        <taxon>Glires</taxon>
        <taxon>Rodentia</taxon>
        <taxon>Hystricomorpha</taxon>
        <taxon>Bathyergidae</taxon>
        <taxon>Heterocephalus</taxon>
    </lineage>
</organism>
<gene>
    <name evidence="2" type="ORF">GW7_13710</name>
</gene>
<dbReference type="InParanoid" id="G5C601"/>
<evidence type="ECO:0000313" key="3">
    <source>
        <dbReference type="Proteomes" id="UP000006813"/>
    </source>
</evidence>
<feature type="region of interest" description="Disordered" evidence="1">
    <location>
        <begin position="314"/>
        <end position="501"/>
    </location>
</feature>
<sequence>MKQKSYTDMTQTQLGSEVIYWKYPMKQGITSSGIGGPFVVFRHILERILQDEEDAKWLSACSQCRPGGHAIEISNGISQQTVWLWEAFATNTTGNKASTDPEEVEQGQMPLSRPVPPGLPLHHQAQGLLLLPDKADQTLMLLVWDRKCWPSKVSPWSLRLENCLGARSGALNVLMTEGGGSFNRKSPRCVFPPFLGRHFYKRKKVPIPVNLQAKNLSKEINSTLAGTVLNISKSGSCSAICIGHAGMQAQHITEIIVAVMESLSEKLPEKWKSVKLLFVKTGKSVSLPIFSSFISYRNETNKISISELREKEAKRKKREEKYHEKQKLKRGKKKLKEKAKKAASVLTKGGVASKSKGASVRSCGSWKKKTGKGKTKVKVKNESDDEIPQLVPISETPVKGNGEAQKHVTEKSPKKSPVPNTPKGKKRKALSTPETPGAGPGKEPKMEQKKKQRKPSPGKKDLRQTPKKPEPKLFTTAHKSTRKAPHTPKQLPKKPKVPQST</sequence>
<dbReference type="STRING" id="10181.G5C601"/>
<proteinExistence type="predicted"/>
<feature type="compositionally biased region" description="Basic and acidic residues" evidence="1">
    <location>
        <begin position="458"/>
        <end position="471"/>
    </location>
</feature>